<comment type="caution">
    <text evidence="2">The sequence shown here is derived from an EMBL/GenBank/DDBJ whole genome shotgun (WGS) entry which is preliminary data.</text>
</comment>
<sequence length="205" mass="21889">MPARWQGYLDEAAAKGDATAFRHYWELCTLLAVRDGLRSGDVYVPEFCRLVGKSPDAGEALALVRDELDGALTDPAEAPEKGDGPVRLNEEGELVISPLSAEDIPGEAEEPHAELERMLPNAPILGLHGMAGPGRRPDVRGRPWSGRRRASGRAVGEADGAVNTAVTQRRERAGLLGPGHEVRADPAPSRIPQGAVVPVVRDRCA</sequence>
<evidence type="ECO:0000256" key="1">
    <source>
        <dbReference type="SAM" id="MobiDB-lite"/>
    </source>
</evidence>
<feature type="region of interest" description="Disordered" evidence="1">
    <location>
        <begin position="128"/>
        <end position="159"/>
    </location>
</feature>
<evidence type="ECO:0000313" key="3">
    <source>
        <dbReference type="Proteomes" id="UP000477722"/>
    </source>
</evidence>
<keyword evidence="3" id="KW-1185">Reference proteome</keyword>
<accession>A0A6G4WSG9</accession>
<reference evidence="2 3" key="1">
    <citation type="submission" date="2020-02" db="EMBL/GenBank/DDBJ databases">
        <title>Whole-genome analyses of novel actinobacteria.</title>
        <authorList>
            <person name="Sahin N."/>
            <person name="Tatar D."/>
        </authorList>
    </citation>
    <scope>NUCLEOTIDE SEQUENCE [LARGE SCALE GENOMIC DNA]</scope>
    <source>
        <strain evidence="2 3">SB3404</strain>
    </source>
</reference>
<protein>
    <submittedName>
        <fullName evidence="2">Uncharacterized protein</fullName>
    </submittedName>
</protein>
<gene>
    <name evidence="2" type="ORF">G5C65_05355</name>
</gene>
<dbReference type="EMBL" id="JAAKZZ010000032">
    <property type="protein sequence ID" value="NGO67792.1"/>
    <property type="molecule type" value="Genomic_DNA"/>
</dbReference>
<dbReference type="Proteomes" id="UP000477722">
    <property type="component" value="Unassembled WGS sequence"/>
</dbReference>
<evidence type="ECO:0000313" key="2">
    <source>
        <dbReference type="EMBL" id="NGO67792.1"/>
    </source>
</evidence>
<proteinExistence type="predicted"/>
<dbReference type="RefSeq" id="WP_165297449.1">
    <property type="nucleotide sequence ID" value="NZ_JAAKZZ010000032.1"/>
</dbReference>
<organism evidence="2 3">
    <name type="scientific">Streptomyces boncukensis</name>
    <dbReference type="NCBI Taxonomy" id="2711219"/>
    <lineage>
        <taxon>Bacteria</taxon>
        <taxon>Bacillati</taxon>
        <taxon>Actinomycetota</taxon>
        <taxon>Actinomycetes</taxon>
        <taxon>Kitasatosporales</taxon>
        <taxon>Streptomycetaceae</taxon>
        <taxon>Streptomyces</taxon>
    </lineage>
</organism>
<name>A0A6G4WSG9_9ACTN</name>
<dbReference type="AlphaFoldDB" id="A0A6G4WSG9"/>